<dbReference type="Pfam" id="PF01370">
    <property type="entry name" value="Epimerase"/>
    <property type="match status" value="1"/>
</dbReference>
<dbReference type="Gene3D" id="3.40.50.720">
    <property type="entry name" value="NAD(P)-binding Rossmann-like Domain"/>
    <property type="match status" value="1"/>
</dbReference>
<dbReference type="AlphaFoldDB" id="U4TLT2"/>
<dbReference type="InterPro" id="IPR001509">
    <property type="entry name" value="Epimerase_deHydtase"/>
</dbReference>
<protein>
    <submittedName>
        <fullName evidence="3">GalE</fullName>
    </submittedName>
</protein>
<dbReference type="PANTHER" id="PTHR43000">
    <property type="entry name" value="DTDP-D-GLUCOSE 4,6-DEHYDRATASE-RELATED"/>
    <property type="match status" value="1"/>
</dbReference>
<dbReference type="Gene3D" id="3.90.25.10">
    <property type="entry name" value="UDP-galactose 4-epimerase, domain 1"/>
    <property type="match status" value="1"/>
</dbReference>
<keyword evidence="4" id="KW-1185">Reference proteome</keyword>
<dbReference type="EMBL" id="KI271584">
    <property type="protein sequence ID" value="ERL65811.1"/>
    <property type="molecule type" value="Genomic_DNA"/>
</dbReference>
<dbReference type="STRING" id="1231336.L248_1887"/>
<dbReference type="InterPro" id="IPR036291">
    <property type="entry name" value="NAD(P)-bd_dom_sf"/>
</dbReference>
<gene>
    <name evidence="3" type="primary">galE</name>
    <name evidence="3" type="ORF">L248_1887</name>
</gene>
<organism evidence="3 4">
    <name type="scientific">Schleiferilactobacillus shenzhenensis LY-73</name>
    <dbReference type="NCBI Taxonomy" id="1231336"/>
    <lineage>
        <taxon>Bacteria</taxon>
        <taxon>Bacillati</taxon>
        <taxon>Bacillota</taxon>
        <taxon>Bacilli</taxon>
        <taxon>Lactobacillales</taxon>
        <taxon>Lactobacillaceae</taxon>
        <taxon>Schleiferilactobacillus</taxon>
    </lineage>
</organism>
<evidence type="ECO:0000256" key="1">
    <source>
        <dbReference type="ARBA" id="ARBA00007637"/>
    </source>
</evidence>
<sequence>MPTTLVTGGAGFIGSHLVQHLLFNGHRVIVLDDLSMGRAENLPRSPRLRFVYGSITNTPLLAALLTSERPDYIYHLAAIASVAHSIAAPAACHLVNYSAVVHLLQLIRDEQLPLRKLVFASSAAVYGSAPALPKTEDLPVSPESPYAIDKYASERMVLAFGALHDIPTVAARFFNVYGPRQNPRSPYSGVLSKLTAALQTGQPFTCLGDGEQTRDFVYVADVVAALVRLGEDPAVTNAVFNVGTGQASSLNDVIRLLETISRRRLRRRQAAARPGDIKHSRASSDRLQALGWRPQYALPAGLSAYWTALAATP</sequence>
<name>U4TLT2_9LACO</name>
<comment type="similarity">
    <text evidence="1">Belongs to the NAD(P)-dependent epimerase/dehydratase family.</text>
</comment>
<evidence type="ECO:0000259" key="2">
    <source>
        <dbReference type="Pfam" id="PF01370"/>
    </source>
</evidence>
<dbReference type="OrthoDB" id="9811743at2"/>
<dbReference type="HOGENOM" id="CLU_007383_1_7_9"/>
<reference evidence="4" key="1">
    <citation type="journal article" date="2013" name="Genome Announc.">
        <title>Whole-Genome Sequencing of Lactobacillus shenzhenensis Strain LY-73T.</title>
        <authorList>
            <person name="Lin Z."/>
            <person name="Liu Z."/>
            <person name="Yang R."/>
            <person name="Zou Y."/>
            <person name="Wan D."/>
            <person name="Chen J."/>
            <person name="Guo M."/>
            <person name="Zhao J."/>
            <person name="Fang C."/>
            <person name="Yang R."/>
            <person name="Liu F."/>
        </authorList>
    </citation>
    <scope>NUCLEOTIDE SEQUENCE [LARGE SCALE GENOMIC DNA]</scope>
    <source>
        <strain evidence="4">LY-73</strain>
    </source>
</reference>
<dbReference type="SUPFAM" id="SSF51735">
    <property type="entry name" value="NAD(P)-binding Rossmann-fold domains"/>
    <property type="match status" value="1"/>
</dbReference>
<dbReference type="eggNOG" id="COG0451">
    <property type="taxonomic scope" value="Bacteria"/>
</dbReference>
<proteinExistence type="inferred from homology"/>
<dbReference type="RefSeq" id="WP_022528754.1">
    <property type="nucleotide sequence ID" value="NZ_KI271584.1"/>
</dbReference>
<feature type="domain" description="NAD-dependent epimerase/dehydratase" evidence="2">
    <location>
        <begin position="5"/>
        <end position="243"/>
    </location>
</feature>
<evidence type="ECO:0000313" key="4">
    <source>
        <dbReference type="Proteomes" id="UP000030647"/>
    </source>
</evidence>
<dbReference type="Proteomes" id="UP000030647">
    <property type="component" value="Unassembled WGS sequence"/>
</dbReference>
<evidence type="ECO:0000313" key="3">
    <source>
        <dbReference type="EMBL" id="ERL65811.1"/>
    </source>
</evidence>
<accession>U4TLT2</accession>